<dbReference type="Proteomes" id="UP001500752">
    <property type="component" value="Unassembled WGS sequence"/>
</dbReference>
<sequence>MRWWTWAGARANAVLVSALLEIAPELLDETRAYNNWQIGLRGDAMAGTLGSVLQDVRDALHADPARFLPHIDARALKALKFSELLPVDLAISTIAERTGDPQGASTTLIRPISSVR</sequence>
<accession>A0ABP7CBD9</accession>
<reference evidence="2" key="1">
    <citation type="journal article" date="2019" name="Int. J. Syst. Evol. Microbiol.">
        <title>The Global Catalogue of Microorganisms (GCM) 10K type strain sequencing project: providing services to taxonomists for standard genome sequencing and annotation.</title>
        <authorList>
            <consortium name="The Broad Institute Genomics Platform"/>
            <consortium name="The Broad Institute Genome Sequencing Center for Infectious Disease"/>
            <person name="Wu L."/>
            <person name="Ma J."/>
        </authorList>
    </citation>
    <scope>NUCLEOTIDE SEQUENCE [LARGE SCALE GENOMIC DNA]</scope>
    <source>
        <strain evidence="2">JCM 30742</strain>
    </source>
</reference>
<evidence type="ECO:0000313" key="2">
    <source>
        <dbReference type="Proteomes" id="UP001500752"/>
    </source>
</evidence>
<keyword evidence="2" id="KW-1185">Reference proteome</keyword>
<proteinExistence type="predicted"/>
<gene>
    <name evidence="1" type="ORF">GCM10023081_24540</name>
</gene>
<comment type="caution">
    <text evidence="1">The sequence shown here is derived from an EMBL/GenBank/DDBJ whole genome shotgun (WGS) entry which is preliminary data.</text>
</comment>
<name>A0ABP7CBD9_9MICC</name>
<evidence type="ECO:0000313" key="1">
    <source>
        <dbReference type="EMBL" id="GAA3686277.1"/>
    </source>
</evidence>
<organism evidence="1 2">
    <name type="scientific">Arthrobacter ginkgonis</name>
    <dbReference type="NCBI Taxonomy" id="1630594"/>
    <lineage>
        <taxon>Bacteria</taxon>
        <taxon>Bacillati</taxon>
        <taxon>Actinomycetota</taxon>
        <taxon>Actinomycetes</taxon>
        <taxon>Micrococcales</taxon>
        <taxon>Micrococcaceae</taxon>
        <taxon>Arthrobacter</taxon>
    </lineage>
</organism>
<protein>
    <submittedName>
        <fullName evidence="1">Uncharacterized protein</fullName>
    </submittedName>
</protein>
<dbReference type="EMBL" id="BAABEO010000017">
    <property type="protein sequence ID" value="GAA3686277.1"/>
    <property type="molecule type" value="Genomic_DNA"/>
</dbReference>